<dbReference type="EMBL" id="AMZH03006943">
    <property type="protein sequence ID" value="RRT62537.1"/>
    <property type="molecule type" value="Genomic_DNA"/>
</dbReference>
<gene>
    <name evidence="1" type="ORF">B296_00003049</name>
</gene>
<organism evidence="1 2">
    <name type="scientific">Ensete ventricosum</name>
    <name type="common">Abyssinian banana</name>
    <name type="synonym">Musa ensete</name>
    <dbReference type="NCBI Taxonomy" id="4639"/>
    <lineage>
        <taxon>Eukaryota</taxon>
        <taxon>Viridiplantae</taxon>
        <taxon>Streptophyta</taxon>
        <taxon>Embryophyta</taxon>
        <taxon>Tracheophyta</taxon>
        <taxon>Spermatophyta</taxon>
        <taxon>Magnoliopsida</taxon>
        <taxon>Liliopsida</taxon>
        <taxon>Zingiberales</taxon>
        <taxon>Musaceae</taxon>
        <taxon>Ensete</taxon>
    </lineage>
</organism>
<proteinExistence type="predicted"/>
<dbReference type="Proteomes" id="UP000287651">
    <property type="component" value="Unassembled WGS sequence"/>
</dbReference>
<comment type="caution">
    <text evidence="1">The sequence shown here is derived from an EMBL/GenBank/DDBJ whole genome shotgun (WGS) entry which is preliminary data.</text>
</comment>
<accession>A0A426ZEZ2</accession>
<protein>
    <submittedName>
        <fullName evidence="1">Uncharacterized protein</fullName>
    </submittedName>
</protein>
<reference evidence="1 2" key="1">
    <citation type="journal article" date="2014" name="Agronomy (Basel)">
        <title>A Draft Genome Sequence for Ensete ventricosum, the Drought-Tolerant Tree Against Hunger.</title>
        <authorList>
            <person name="Harrison J."/>
            <person name="Moore K.A."/>
            <person name="Paszkiewicz K."/>
            <person name="Jones T."/>
            <person name="Grant M."/>
            <person name="Ambacheew D."/>
            <person name="Muzemil S."/>
            <person name="Studholme D.J."/>
        </authorList>
    </citation>
    <scope>NUCLEOTIDE SEQUENCE [LARGE SCALE GENOMIC DNA]</scope>
</reference>
<evidence type="ECO:0000313" key="1">
    <source>
        <dbReference type="EMBL" id="RRT62537.1"/>
    </source>
</evidence>
<name>A0A426ZEZ2_ENSVE</name>
<evidence type="ECO:0000313" key="2">
    <source>
        <dbReference type="Proteomes" id="UP000287651"/>
    </source>
</evidence>
<dbReference type="AlphaFoldDB" id="A0A426ZEZ2"/>
<sequence>MAALIRWQLPYQGATAPAANAAAFGGDSPDRGQQPLVGWLLAVAPCGLAAGDCPLWASRSCGIKNEESFEVHSPYLIDAFDRETEVTQLTEAKLGSEGLSRGQEDAEAGTLEEYAKVLSF</sequence>